<dbReference type="Pfam" id="PF01344">
    <property type="entry name" value="Kelch_1"/>
    <property type="match status" value="2"/>
</dbReference>
<dbReference type="Proteomes" id="UP000663868">
    <property type="component" value="Unassembled WGS sequence"/>
</dbReference>
<dbReference type="PANTHER" id="PTHR46344">
    <property type="entry name" value="OS02G0202900 PROTEIN"/>
    <property type="match status" value="1"/>
</dbReference>
<evidence type="ECO:0000313" key="4">
    <source>
        <dbReference type="Proteomes" id="UP000663868"/>
    </source>
</evidence>
<dbReference type="SUPFAM" id="SSF117281">
    <property type="entry name" value="Kelch motif"/>
    <property type="match status" value="1"/>
</dbReference>
<dbReference type="SMART" id="SM00612">
    <property type="entry name" value="Kelch"/>
    <property type="match status" value="2"/>
</dbReference>
<dbReference type="EMBL" id="CAJOBB010005957">
    <property type="protein sequence ID" value="CAF4146256.1"/>
    <property type="molecule type" value="Genomic_DNA"/>
</dbReference>
<reference evidence="3" key="1">
    <citation type="submission" date="2021-02" db="EMBL/GenBank/DDBJ databases">
        <authorList>
            <person name="Nowell W R."/>
        </authorList>
    </citation>
    <scope>NUCLEOTIDE SEQUENCE</scope>
</reference>
<dbReference type="AlphaFoldDB" id="A0A819XR27"/>
<evidence type="ECO:0000256" key="1">
    <source>
        <dbReference type="ARBA" id="ARBA00022441"/>
    </source>
</evidence>
<evidence type="ECO:0000313" key="3">
    <source>
        <dbReference type="EMBL" id="CAF4146256.1"/>
    </source>
</evidence>
<dbReference type="InterPro" id="IPR006652">
    <property type="entry name" value="Kelch_1"/>
</dbReference>
<keyword evidence="2" id="KW-0677">Repeat</keyword>
<evidence type="ECO:0000256" key="2">
    <source>
        <dbReference type="ARBA" id="ARBA00022737"/>
    </source>
</evidence>
<name>A0A819XR27_9BILA</name>
<proteinExistence type="predicted"/>
<keyword evidence="1" id="KW-0880">Kelch repeat</keyword>
<organism evidence="3 4">
    <name type="scientific">Adineta steineri</name>
    <dbReference type="NCBI Taxonomy" id="433720"/>
    <lineage>
        <taxon>Eukaryota</taxon>
        <taxon>Metazoa</taxon>
        <taxon>Spiralia</taxon>
        <taxon>Gnathifera</taxon>
        <taxon>Rotifera</taxon>
        <taxon>Eurotatoria</taxon>
        <taxon>Bdelloidea</taxon>
        <taxon>Adinetida</taxon>
        <taxon>Adinetidae</taxon>
        <taxon>Adineta</taxon>
    </lineage>
</organism>
<sequence length="117" mass="12159">GLILVTGGQGIGSNYLSSAELYSPSTGTWTTTGNMTNGRTHHTASVLSNGKVLVTDGTNRNFLNSAELYDLSTGTWATAGNMNNTRESHTASLLSNGKVLVSGGFDNSGILNSAELY</sequence>
<feature type="non-terminal residue" evidence="3">
    <location>
        <position position="1"/>
    </location>
</feature>
<comment type="caution">
    <text evidence="3">The sequence shown here is derived from an EMBL/GenBank/DDBJ whole genome shotgun (WGS) entry which is preliminary data.</text>
</comment>
<dbReference type="PANTHER" id="PTHR46344:SF27">
    <property type="entry name" value="KELCH REPEAT SUPERFAMILY PROTEIN"/>
    <property type="match status" value="1"/>
</dbReference>
<dbReference type="Gene3D" id="2.120.10.80">
    <property type="entry name" value="Kelch-type beta propeller"/>
    <property type="match status" value="1"/>
</dbReference>
<gene>
    <name evidence="3" type="ORF">KXQ929_LOCUS36996</name>
</gene>
<accession>A0A819XR27</accession>
<protein>
    <submittedName>
        <fullName evidence="3">Uncharacterized protein</fullName>
    </submittedName>
</protein>
<dbReference type="InterPro" id="IPR015915">
    <property type="entry name" value="Kelch-typ_b-propeller"/>
</dbReference>